<dbReference type="OrthoDB" id="10068888at2759"/>
<evidence type="ECO:0000313" key="3">
    <source>
        <dbReference type="Proteomes" id="UP000230423"/>
    </source>
</evidence>
<dbReference type="InterPro" id="IPR051649">
    <property type="entry name" value="CUT_Homeobox"/>
</dbReference>
<dbReference type="Proteomes" id="UP000230423">
    <property type="component" value="Unassembled WGS sequence"/>
</dbReference>
<feature type="compositionally biased region" description="Polar residues" evidence="1">
    <location>
        <begin position="37"/>
        <end position="48"/>
    </location>
</feature>
<proteinExistence type="predicted"/>
<accession>A0A2G9U8C3</accession>
<dbReference type="Gene3D" id="1.10.260.40">
    <property type="entry name" value="lambda repressor-like DNA-binding domains"/>
    <property type="match status" value="1"/>
</dbReference>
<dbReference type="PANTHER" id="PTHR14057">
    <property type="entry name" value="TRANSCRIPTION FACTOR ONECUT"/>
    <property type="match status" value="1"/>
</dbReference>
<dbReference type="InterPro" id="IPR010982">
    <property type="entry name" value="Lambda_DNA-bd_dom_sf"/>
</dbReference>
<dbReference type="AlphaFoldDB" id="A0A2G9U8C3"/>
<dbReference type="EMBL" id="KZ348220">
    <property type="protein sequence ID" value="PIO66506.1"/>
    <property type="molecule type" value="Genomic_DNA"/>
</dbReference>
<dbReference type="PANTHER" id="PTHR14057:SF47">
    <property type="entry name" value="HOMEOBOX PROTEIN ONECUT"/>
    <property type="match status" value="1"/>
</dbReference>
<dbReference type="GO" id="GO:0000981">
    <property type="term" value="F:DNA-binding transcription factor activity, RNA polymerase II-specific"/>
    <property type="evidence" value="ECO:0007669"/>
    <property type="project" value="TreeGrafter"/>
</dbReference>
<dbReference type="GO" id="GO:0000978">
    <property type="term" value="F:RNA polymerase II cis-regulatory region sequence-specific DNA binding"/>
    <property type="evidence" value="ECO:0007669"/>
    <property type="project" value="TreeGrafter"/>
</dbReference>
<keyword evidence="3" id="KW-1185">Reference proteome</keyword>
<feature type="region of interest" description="Disordered" evidence="1">
    <location>
        <begin position="86"/>
        <end position="122"/>
    </location>
</feature>
<evidence type="ECO:0000256" key="1">
    <source>
        <dbReference type="SAM" id="MobiDB-lite"/>
    </source>
</evidence>
<evidence type="ECO:0000313" key="2">
    <source>
        <dbReference type="EMBL" id="PIO66506.1"/>
    </source>
</evidence>
<organism evidence="2 3">
    <name type="scientific">Teladorsagia circumcincta</name>
    <name type="common">Brown stomach worm</name>
    <name type="synonym">Ostertagia circumcincta</name>
    <dbReference type="NCBI Taxonomy" id="45464"/>
    <lineage>
        <taxon>Eukaryota</taxon>
        <taxon>Metazoa</taxon>
        <taxon>Ecdysozoa</taxon>
        <taxon>Nematoda</taxon>
        <taxon>Chromadorea</taxon>
        <taxon>Rhabditida</taxon>
        <taxon>Rhabditina</taxon>
        <taxon>Rhabditomorpha</taxon>
        <taxon>Strongyloidea</taxon>
        <taxon>Trichostrongylidae</taxon>
        <taxon>Teladorsagia</taxon>
    </lineage>
</organism>
<dbReference type="SUPFAM" id="SSF47413">
    <property type="entry name" value="lambda repressor-like DNA-binding domains"/>
    <property type="match status" value="1"/>
</dbReference>
<dbReference type="GO" id="GO:0005634">
    <property type="term" value="C:nucleus"/>
    <property type="evidence" value="ECO:0007669"/>
    <property type="project" value="UniProtKB-ARBA"/>
</dbReference>
<sequence length="233" mass="25522">MINGMDSPWDSTADGCKMKGALGKISNYATLTTLQPLPPISTVTSNGDKFSRASSPSRERPSNYFFPPSSQSYNYNVNIKYEYDLKNEDDSNDSPTGQPPSSTPSEYAQSHVSQPTDSTFSSTNFVPAYSGLEIRSPKLEKECFFNGYTNGDCDIDDESACMTNNCSPLANGHGSPDGEEDDDGEELNTKDLAQRISAELKRYSIPQAIFRPENSLPIPRNAVRLIAQSKAMV</sequence>
<gene>
    <name evidence="2" type="ORF">TELCIR_11781</name>
</gene>
<feature type="compositionally biased region" description="Polar residues" evidence="1">
    <location>
        <begin position="106"/>
        <end position="122"/>
    </location>
</feature>
<reference evidence="2 3" key="1">
    <citation type="submission" date="2015-09" db="EMBL/GenBank/DDBJ databases">
        <title>Draft genome of the parasitic nematode Teladorsagia circumcincta isolate WARC Sus (inbred).</title>
        <authorList>
            <person name="Mitreva M."/>
        </authorList>
    </citation>
    <scope>NUCLEOTIDE SEQUENCE [LARGE SCALE GENOMIC DNA]</scope>
    <source>
        <strain evidence="2 3">S</strain>
    </source>
</reference>
<protein>
    <submittedName>
        <fullName evidence="2">Uncharacterized protein</fullName>
    </submittedName>
</protein>
<name>A0A2G9U8C3_TELCI</name>
<feature type="region of interest" description="Disordered" evidence="1">
    <location>
        <begin position="37"/>
        <end position="69"/>
    </location>
</feature>